<evidence type="ECO:0000256" key="1">
    <source>
        <dbReference type="ARBA" id="ARBA00022801"/>
    </source>
</evidence>
<feature type="transmembrane region" description="Helical" evidence="3">
    <location>
        <begin position="1081"/>
        <end position="1101"/>
    </location>
</feature>
<feature type="compositionally biased region" description="Low complexity" evidence="2">
    <location>
        <begin position="553"/>
        <end position="562"/>
    </location>
</feature>
<dbReference type="PANTHER" id="PTHR46986:SF1">
    <property type="entry name" value="ENDORIBONUCLEASE YBEY, CHLOROPLASTIC"/>
    <property type="match status" value="1"/>
</dbReference>
<dbReference type="InterPro" id="IPR020084">
    <property type="entry name" value="NUDIX_hydrolase_CS"/>
</dbReference>
<reference evidence="5 6" key="1">
    <citation type="journal article" date="2011" name="Proc. Natl. Acad. Sci. U.S.A.">
        <title>Niche of harmful alga Aureococcus anophagefferens revealed through ecogenomics.</title>
        <authorList>
            <person name="Gobler C.J."/>
            <person name="Berry D.L."/>
            <person name="Dyhrman S.T."/>
            <person name="Wilhelm S.W."/>
            <person name="Salamov A."/>
            <person name="Lobanov A.V."/>
            <person name="Zhang Y."/>
            <person name="Collier J.L."/>
            <person name="Wurch L.L."/>
            <person name="Kustka A.B."/>
            <person name="Dill B.D."/>
            <person name="Shah M."/>
            <person name="VerBerkmoes N.C."/>
            <person name="Kuo A."/>
            <person name="Terry A."/>
            <person name="Pangilinan J."/>
            <person name="Lindquist E.A."/>
            <person name="Lucas S."/>
            <person name="Paulsen I.T."/>
            <person name="Hattenrath-Lehmann T.K."/>
            <person name="Talmage S.C."/>
            <person name="Walker E.A."/>
            <person name="Koch F."/>
            <person name="Burson A.M."/>
            <person name="Marcoval M.A."/>
            <person name="Tang Y.Z."/>
            <person name="Lecleir G.R."/>
            <person name="Coyne K.J."/>
            <person name="Berg G.M."/>
            <person name="Bertrand E.M."/>
            <person name="Saito M.A."/>
            <person name="Gladyshev V.N."/>
            <person name="Grigoriev I.V."/>
        </authorList>
    </citation>
    <scope>NUCLEOTIDE SEQUENCE [LARGE SCALE GENOMIC DNA]</scope>
    <source>
        <strain evidence="6">CCMP 1984</strain>
    </source>
</reference>
<feature type="region of interest" description="Disordered" evidence="2">
    <location>
        <begin position="477"/>
        <end position="503"/>
    </location>
</feature>
<dbReference type="eggNOG" id="KOG0648">
    <property type="taxonomic scope" value="Eukaryota"/>
</dbReference>
<dbReference type="InParanoid" id="F0YIL8"/>
<dbReference type="Pfam" id="PF00293">
    <property type="entry name" value="NUDIX"/>
    <property type="match status" value="1"/>
</dbReference>
<evidence type="ECO:0000259" key="4">
    <source>
        <dbReference type="PROSITE" id="PS51462"/>
    </source>
</evidence>
<dbReference type="PROSITE" id="PS51462">
    <property type="entry name" value="NUDIX"/>
    <property type="match status" value="1"/>
</dbReference>
<feature type="compositionally biased region" description="Basic residues" evidence="2">
    <location>
        <begin position="542"/>
        <end position="552"/>
    </location>
</feature>
<evidence type="ECO:0000256" key="2">
    <source>
        <dbReference type="SAM" id="MobiDB-lite"/>
    </source>
</evidence>
<dbReference type="InterPro" id="IPR036412">
    <property type="entry name" value="HAD-like_sf"/>
</dbReference>
<dbReference type="EMBL" id="GL833144">
    <property type="protein sequence ID" value="EGB05094.1"/>
    <property type="molecule type" value="Genomic_DNA"/>
</dbReference>
<proteinExistence type="predicted"/>
<dbReference type="GO" id="GO:0006364">
    <property type="term" value="P:rRNA processing"/>
    <property type="evidence" value="ECO:0007669"/>
    <property type="project" value="InterPro"/>
</dbReference>
<dbReference type="GeneID" id="20225925"/>
<protein>
    <recommendedName>
        <fullName evidence="4">Nudix hydrolase domain-containing protein</fullName>
    </recommendedName>
</protein>
<gene>
    <name evidence="5" type="ORF">AURANDRAFT_66734</name>
</gene>
<feature type="compositionally biased region" description="Pro residues" evidence="2">
    <location>
        <begin position="2188"/>
        <end position="2198"/>
    </location>
</feature>
<dbReference type="Pfam" id="PF08282">
    <property type="entry name" value="Hydrolase_3"/>
    <property type="match status" value="2"/>
</dbReference>
<dbReference type="OrthoDB" id="447842at2759"/>
<dbReference type="InterPro" id="IPR002036">
    <property type="entry name" value="YbeY"/>
</dbReference>
<dbReference type="Gene3D" id="3.90.79.10">
    <property type="entry name" value="Nucleoside Triphosphate Pyrophosphohydrolase"/>
    <property type="match status" value="1"/>
</dbReference>
<dbReference type="RefSeq" id="XP_009040222.1">
    <property type="nucleotide sequence ID" value="XM_009041974.1"/>
</dbReference>
<evidence type="ECO:0000256" key="3">
    <source>
        <dbReference type="SAM" id="Phobius"/>
    </source>
</evidence>
<evidence type="ECO:0000313" key="6">
    <source>
        <dbReference type="Proteomes" id="UP000002729"/>
    </source>
</evidence>
<dbReference type="SUPFAM" id="SSF56784">
    <property type="entry name" value="HAD-like"/>
    <property type="match status" value="1"/>
</dbReference>
<dbReference type="InterPro" id="IPR023214">
    <property type="entry name" value="HAD_sf"/>
</dbReference>
<accession>F0YIL8</accession>
<sequence length="2538" mass="269992">MVLYKWFGAGEDKVPPYGNTQVGCAGFVVNDKNEILVVKEWQSANDGADRVPSPNWKLPGGLADRGESFFECAARETLEETGVACRAVSVLGMWHRHGVRPWGKSDIYCVVRLEPLGPLAIDADPEEISDCKWYDAAAFAAEERHPLITKVLAEVYGLRRGDAVAGAFEPKCDFANLGVQWPGRDPYATYFPKARIRAVASDVDGTLLDSASVLHADNAAAIAACAAHPGLRFFLATGKCRAGALAALPAAVAEALPGGVFVNGLVVYDDGGAVVHERLLAGDVVADAVGFADGLGLDVVAYARDDLRTLAATRRTDELADVYHEPRPRVVDAVADAAAGANKLLLLADADVLPFGGSKREGVRAYLDHFGLDEGADLLAVGDGENDADMLRRAALGVAVGNAGAAAADAADVVVAPNDAGGAAQALYMAIALAKTATAKQVTTGEDFPPDVTTYFEYVITHSDGSRTLLSVKDVNGVKTSSSKKDDSGAPPARKKPIQPPLNLPLGAGWKAKRAHFFAPPQTRTRTAPVRMVEEEPPTKKPAAKKTKKTATAKKPAATKKPTASKKKYKVIGKNGATVRKGESLESEIVDKVAIDDTVLVEEENADKTRVRIDDPEGWISTKVLLPHSVKQVKEGWKGDIQEYDPGWEELGYGLKKEDFEDPTNLTLDTMKEDLRTKLEAEGHSSSSYGSTAGSGAYAPVADVELATRRKGSDSLPPVRGMRLNWTVGRAALPYGVSVGRLHASDVLPRVRFNSAAAEQEEGLAFAEAFGVGISLHFKLGKLLLSLLFAAAVLQLPALALYARHGQFRAHAEPVAPYGAGSLSVLDGAALARYSMAAVPAPESVGETPRARRRDILAVSFFAACATLALLSGAAAARDFVRRDALALRTLAPRPEHYALLLRDVSPDATAATVRADVLAALAAYGAGRPCAIEKVAVHHVLRPVLTKAVEAMAAETAAVRAEKRARARPRLSGAALRTRARSLRVRGELVALARGPRDRAIAAFVVFESPRAARDAARALARRHAALRRARPSLVWAPEGKALRGAGALGFARPAMAPAPADVIWENLEVSEASRAARRFLVRAATLAVITSGLFAVYALRGRAIHDMADDPGPEAVATAAPTAFNATALSDDGAPEPSDPFHSAKHALAPYLTREPSAKRHALFLVLIVVCLNSVLRILVRRGAVFGAHSTRTTEQSAALLAYWASTTLNTTGCYALAAWRGAVWNSNLQPDFNFKAMLHGPAIEAAFERISDGCLTPETFSPDFFVVPNQGASHPVDGFLCGKDGQPEGFFETSELWDVGAFPRFDLADYDGVYFAPMGHCVTSGSAGVIDYAGLIDGRRIYDVTGIFLGFNLDAVCEFEAADCDFDGVGADPYWPPFDGALAGTYVHELLHWMGAGYHSNFYECADPKRDLLDPTRCPALEYGDAYSLMGTSSGIALNLPAYTRYHFGWLGEDDVEVVQTRGEFRLAAVDAPRGGAAKRFAYLPESDLYVHWRSASDLRGDPATPEPADEYAGFFVHRWQTLVDAHVTSCAAGADEVQEVTLKPNATFLMKSQGVVLRAGEAAGDARGLEVHLTGEAPLCVRDLPRFEVGLFGVFHSCDCGESYYCEDGACGDGGYPFRPFRSYADGVDRVGDYPGGVTLHIARHLVNTDWSPGCEPWYREVPFTLAVARTELPEGYGFDAQVHHMELRASQSAEKAFAFGLPADVPDGDYDTCLTATNEDTGLRAAILFRLTLPHDRGQWWTNNRPAEYAGVDPELAAFCASLNGCGRADGDCVGWVDPALHPPDHCDLDKACDGDDAGFGPEGRCWGDGASWRGRDQCGVDQSFCVGGAPLLDAPLACDDPLPPPCLDHCFEDETIWNKFVDEEKLTDGNCGGQHALCAGDLSANEADSLWGTPFCETEHLMPCAPNGSHYSSGHLTNRHRCWQNGGDAADIACARALCEATPKCGGYTIDTPANAAESYGKVLWFQTVAIERPDGDNWRYECWRKPQWETKEPCHCNAPGEQTQPAGACASPGANATTTTAALSAAPTPAPSEAQTPAPSPAPSEAVSPAPTPAPTGDAAAATCEDDAAWLAKSNKKAKKKCPKKTTKKKCKKKCAWIEDACVEKLQTCEDTFYKKGKPQKEGAKLAKACKKQGTIGGAKKKVKASAACQKACGTCDEAGAVVGATTTTAGFANDRRWCPTPRPSSAPTPTPTTAAPSPAPTKFTVSEWTELTTPDGEEGHCTPYGMLCDTDGAAYGSALCDDFYTSGDMMGSHPCKLGGWDESVACVRELCEGSELCGGYTFSPGPYWWSVSLYPVGFGAPTYRLANTHCWKKPDASSAGAVVGASTTTAAFAGDLGEGESCGYGECAAGLSCDRNPADGTRTCVRIATDRGEGDACGPYWAGWHYGECAAGLSCECAGMCADPMVADYPTTCVRSGDGPSCESKKGRDSESWHRKDAPTKTCEWVKKKPSKRCRKKGATGARAETECVRACASCPSEGACADDATWSHTNKKNKKLDCVSVARNPGRRCGLSGAADACRATCGTCDEVP</sequence>
<dbReference type="InterPro" id="IPR000086">
    <property type="entry name" value="NUDIX_hydrolase_dom"/>
</dbReference>
<feature type="transmembrane region" description="Helical" evidence="3">
    <location>
        <begin position="1163"/>
        <end position="1182"/>
    </location>
</feature>
<name>F0YIL8_AURAN</name>
<evidence type="ECO:0000313" key="5">
    <source>
        <dbReference type="EMBL" id="EGB05094.1"/>
    </source>
</evidence>
<keyword evidence="3" id="KW-1133">Transmembrane helix</keyword>
<feature type="region of interest" description="Disordered" evidence="2">
    <location>
        <begin position="2181"/>
        <end position="2209"/>
    </location>
</feature>
<organism evidence="6">
    <name type="scientific">Aureococcus anophagefferens</name>
    <name type="common">Harmful bloom alga</name>
    <dbReference type="NCBI Taxonomy" id="44056"/>
    <lineage>
        <taxon>Eukaryota</taxon>
        <taxon>Sar</taxon>
        <taxon>Stramenopiles</taxon>
        <taxon>Ochrophyta</taxon>
        <taxon>Pelagophyceae</taxon>
        <taxon>Pelagomonadales</taxon>
        <taxon>Pelagomonadaceae</taxon>
        <taxon>Aureococcus</taxon>
    </lineage>
</organism>
<dbReference type="Proteomes" id="UP000002729">
    <property type="component" value="Unassembled WGS sequence"/>
</dbReference>
<dbReference type="CDD" id="cd04670">
    <property type="entry name" value="NUDIX_ASFGF2_Nudt6"/>
    <property type="match status" value="1"/>
</dbReference>
<dbReference type="SUPFAM" id="SSF55811">
    <property type="entry name" value="Nudix"/>
    <property type="match status" value="1"/>
</dbReference>
<keyword evidence="6" id="KW-1185">Reference proteome</keyword>
<feature type="region of interest" description="Disordered" evidence="2">
    <location>
        <begin position="2027"/>
        <end position="2068"/>
    </location>
</feature>
<keyword evidence="1" id="KW-0378">Hydrolase</keyword>
<dbReference type="GO" id="GO:0004222">
    <property type="term" value="F:metalloendopeptidase activity"/>
    <property type="evidence" value="ECO:0007669"/>
    <property type="project" value="InterPro"/>
</dbReference>
<dbReference type="Gene3D" id="2.30.30.40">
    <property type="entry name" value="SH3 Domains"/>
    <property type="match status" value="1"/>
</dbReference>
<dbReference type="PANTHER" id="PTHR46986">
    <property type="entry name" value="ENDORIBONUCLEASE YBEY, CHLOROPLASTIC"/>
    <property type="match status" value="1"/>
</dbReference>
<feature type="transmembrane region" description="Helical" evidence="3">
    <location>
        <begin position="783"/>
        <end position="803"/>
    </location>
</feature>
<dbReference type="InterPro" id="IPR015797">
    <property type="entry name" value="NUDIX_hydrolase-like_dom_sf"/>
</dbReference>
<dbReference type="KEGG" id="aaf:AURANDRAFT_66734"/>
<feature type="transmembrane region" description="Helical" evidence="3">
    <location>
        <begin position="856"/>
        <end position="877"/>
    </location>
</feature>
<feature type="region of interest" description="Disordered" evidence="2">
    <location>
        <begin position="531"/>
        <end position="567"/>
    </location>
</feature>
<feature type="domain" description="Nudix hydrolase" evidence="4">
    <location>
        <begin position="19"/>
        <end position="156"/>
    </location>
</feature>
<dbReference type="Gene3D" id="3.40.50.1000">
    <property type="entry name" value="HAD superfamily/HAD-like"/>
    <property type="match status" value="2"/>
</dbReference>
<keyword evidence="3" id="KW-0812">Transmembrane</keyword>
<dbReference type="PROSITE" id="PS00893">
    <property type="entry name" value="NUDIX_BOX"/>
    <property type="match status" value="1"/>
</dbReference>
<keyword evidence="3" id="KW-0472">Membrane</keyword>